<reference evidence="3" key="1">
    <citation type="journal article" date="2019" name="Int. J. Syst. Evol. Microbiol.">
        <title>The Global Catalogue of Microorganisms (GCM) 10K type strain sequencing project: providing services to taxonomists for standard genome sequencing and annotation.</title>
        <authorList>
            <consortium name="The Broad Institute Genomics Platform"/>
            <consortium name="The Broad Institute Genome Sequencing Center for Infectious Disease"/>
            <person name="Wu L."/>
            <person name="Ma J."/>
        </authorList>
    </citation>
    <scope>NUCLEOTIDE SEQUENCE [LARGE SCALE GENOMIC DNA]</scope>
    <source>
        <strain evidence="3">CCTCC AB 2017081</strain>
    </source>
</reference>
<comment type="caution">
    <text evidence="2">The sequence shown here is derived from an EMBL/GenBank/DDBJ whole genome shotgun (WGS) entry which is preliminary data.</text>
</comment>
<dbReference type="PANTHER" id="PTHR39639:SF1">
    <property type="entry name" value="DUF262 DOMAIN-CONTAINING PROTEIN"/>
    <property type="match status" value="1"/>
</dbReference>
<dbReference type="RefSeq" id="WP_322474482.1">
    <property type="nucleotide sequence ID" value="NZ_JBHRZG010000024.1"/>
</dbReference>
<evidence type="ECO:0000313" key="2">
    <source>
        <dbReference type="EMBL" id="MFC3835553.1"/>
    </source>
</evidence>
<organism evidence="2 3">
    <name type="scientific">Deinococcus rufus</name>
    <dbReference type="NCBI Taxonomy" id="2136097"/>
    <lineage>
        <taxon>Bacteria</taxon>
        <taxon>Thermotogati</taxon>
        <taxon>Deinococcota</taxon>
        <taxon>Deinococci</taxon>
        <taxon>Deinococcales</taxon>
        <taxon>Deinococcaceae</taxon>
        <taxon>Deinococcus</taxon>
    </lineage>
</organism>
<gene>
    <name evidence="2" type="ORF">ACFOSB_22035</name>
</gene>
<evidence type="ECO:0000259" key="1">
    <source>
        <dbReference type="Pfam" id="PF03235"/>
    </source>
</evidence>
<evidence type="ECO:0000313" key="3">
    <source>
        <dbReference type="Proteomes" id="UP001595803"/>
    </source>
</evidence>
<dbReference type="Proteomes" id="UP001595803">
    <property type="component" value="Unassembled WGS sequence"/>
</dbReference>
<sequence length="386" mass="45583">MFKAYRVYFGLSHRGYEVTREILLYDDSAFIELKDDKKPIILWEEKQKEIVTSVVDYNLDTLDTLIRKQMIDLKPKYQRRFRWDDLRKSRLIESLLMNVPIPPIFLNEDTYGKYSVIDGKQRLTAISDFLNDRFDIKGLYVFSELNGKKFSEFPEDLQTVITTRPTLRAIIILRQSDPDIKFEVFERLNTGGVKLNAQELRNSTFTGSLNDLILDLSEDAKFHRLLRITAKSKSTIYKEMKDAELVLRFFTFVDNWKKFRGGVARTMDEYMAEFRHLDDQKIESMRRRFIESVNKIEIVFGENAFRRWNQSTGKWRAPIIAALYDAQMIAVDKFPLEYLEDNREKIVLGMQDLFNDVDFQKNINAAIPSYFIERIERVIDMITEAG</sequence>
<dbReference type="InterPro" id="IPR004919">
    <property type="entry name" value="GmrSD_N"/>
</dbReference>
<accession>A0ABV7ZDS3</accession>
<keyword evidence="3" id="KW-1185">Reference proteome</keyword>
<proteinExistence type="predicted"/>
<feature type="domain" description="GmrSD restriction endonucleases N-terminal" evidence="1">
    <location>
        <begin position="66"/>
        <end position="205"/>
    </location>
</feature>
<name>A0ABV7ZDS3_9DEIO</name>
<dbReference type="EMBL" id="JBHRZG010000024">
    <property type="protein sequence ID" value="MFC3835553.1"/>
    <property type="molecule type" value="Genomic_DNA"/>
</dbReference>
<protein>
    <submittedName>
        <fullName evidence="2">DUF262 domain-containing protein</fullName>
    </submittedName>
</protein>
<dbReference type="Pfam" id="PF03235">
    <property type="entry name" value="GmrSD_N"/>
    <property type="match status" value="1"/>
</dbReference>
<dbReference type="PANTHER" id="PTHR39639">
    <property type="entry name" value="CHROMOSOME 16, WHOLE GENOME SHOTGUN SEQUENCE"/>
    <property type="match status" value="1"/>
</dbReference>